<sequence length="126" mass="14214">RKICIFSIDPETARDLDDAVSIERLGNDNYRVGVHISDVSHFIDWGTPLDRIVSERATTIYLTQKVIHMLPVDLCMTCSLLPGQDKLAFSVIWRMNSVGEIFETKFSRSVINSCCQLSYEDAQVSG</sequence>
<dbReference type="EMBL" id="JBFDAA010000009">
    <property type="protein sequence ID" value="KAL1128925.1"/>
    <property type="molecule type" value="Genomic_DNA"/>
</dbReference>
<dbReference type="SUPFAM" id="SSF50249">
    <property type="entry name" value="Nucleic acid-binding proteins"/>
    <property type="match status" value="1"/>
</dbReference>
<feature type="non-terminal residue" evidence="2">
    <location>
        <position position="1"/>
    </location>
</feature>
<accession>A0ABD0YC89</accession>
<dbReference type="InterPro" id="IPR012340">
    <property type="entry name" value="NA-bd_OB-fold"/>
</dbReference>
<dbReference type="Pfam" id="PF00773">
    <property type="entry name" value="RNB"/>
    <property type="match status" value="1"/>
</dbReference>
<dbReference type="Proteomes" id="UP001558652">
    <property type="component" value="Unassembled WGS sequence"/>
</dbReference>
<feature type="domain" description="RNB" evidence="1">
    <location>
        <begin position="1"/>
        <end position="126"/>
    </location>
</feature>
<name>A0ABD0YC89_9HEMI</name>
<keyword evidence="3" id="KW-1185">Reference proteome</keyword>
<dbReference type="PANTHER" id="PTHR23355:SF9">
    <property type="entry name" value="DIS3-LIKE EXONUCLEASE 2"/>
    <property type="match status" value="1"/>
</dbReference>
<evidence type="ECO:0000313" key="2">
    <source>
        <dbReference type="EMBL" id="KAL1128925.1"/>
    </source>
</evidence>
<protein>
    <recommendedName>
        <fullName evidence="1">RNB domain-containing protein</fullName>
    </recommendedName>
</protein>
<proteinExistence type="predicted"/>
<dbReference type="InterPro" id="IPR001900">
    <property type="entry name" value="RNase_II/R"/>
</dbReference>
<comment type="caution">
    <text evidence="2">The sequence shown here is derived from an EMBL/GenBank/DDBJ whole genome shotgun (WGS) entry which is preliminary data.</text>
</comment>
<dbReference type="AlphaFoldDB" id="A0ABD0YC89"/>
<evidence type="ECO:0000313" key="3">
    <source>
        <dbReference type="Proteomes" id="UP001558652"/>
    </source>
</evidence>
<gene>
    <name evidence="2" type="ORF">AAG570_013459</name>
</gene>
<dbReference type="SMART" id="SM00955">
    <property type="entry name" value="RNB"/>
    <property type="match status" value="1"/>
</dbReference>
<evidence type="ECO:0000259" key="1">
    <source>
        <dbReference type="SMART" id="SM00955"/>
    </source>
</evidence>
<reference evidence="2 3" key="1">
    <citation type="submission" date="2024-07" db="EMBL/GenBank/DDBJ databases">
        <title>Chromosome-level genome assembly of the water stick insect Ranatra chinensis (Heteroptera: Nepidae).</title>
        <authorList>
            <person name="Liu X."/>
        </authorList>
    </citation>
    <scope>NUCLEOTIDE SEQUENCE [LARGE SCALE GENOMIC DNA]</scope>
    <source>
        <strain evidence="2">Cailab_2021Rc</strain>
        <tissue evidence="2">Muscle</tissue>
    </source>
</reference>
<dbReference type="PANTHER" id="PTHR23355">
    <property type="entry name" value="RIBONUCLEASE"/>
    <property type="match status" value="1"/>
</dbReference>
<dbReference type="InterPro" id="IPR050180">
    <property type="entry name" value="RNR_Ribonuclease"/>
</dbReference>
<organism evidence="2 3">
    <name type="scientific">Ranatra chinensis</name>
    <dbReference type="NCBI Taxonomy" id="642074"/>
    <lineage>
        <taxon>Eukaryota</taxon>
        <taxon>Metazoa</taxon>
        <taxon>Ecdysozoa</taxon>
        <taxon>Arthropoda</taxon>
        <taxon>Hexapoda</taxon>
        <taxon>Insecta</taxon>
        <taxon>Pterygota</taxon>
        <taxon>Neoptera</taxon>
        <taxon>Paraneoptera</taxon>
        <taxon>Hemiptera</taxon>
        <taxon>Heteroptera</taxon>
        <taxon>Panheteroptera</taxon>
        <taxon>Nepomorpha</taxon>
        <taxon>Nepidae</taxon>
        <taxon>Ranatrinae</taxon>
        <taxon>Ranatra</taxon>
    </lineage>
</organism>